<evidence type="ECO:0000256" key="1">
    <source>
        <dbReference type="ARBA" id="ARBA00005187"/>
    </source>
</evidence>
<dbReference type="InterPro" id="IPR051786">
    <property type="entry name" value="ASN_synthetase/amidase"/>
</dbReference>
<comment type="catalytic activity">
    <reaction evidence="7">
        <text>L-aspartate + L-glutamine + ATP + H2O = L-asparagine + L-glutamate + AMP + diphosphate + H(+)</text>
        <dbReference type="Rhea" id="RHEA:12228"/>
        <dbReference type="ChEBI" id="CHEBI:15377"/>
        <dbReference type="ChEBI" id="CHEBI:15378"/>
        <dbReference type="ChEBI" id="CHEBI:29985"/>
        <dbReference type="ChEBI" id="CHEBI:29991"/>
        <dbReference type="ChEBI" id="CHEBI:30616"/>
        <dbReference type="ChEBI" id="CHEBI:33019"/>
        <dbReference type="ChEBI" id="CHEBI:58048"/>
        <dbReference type="ChEBI" id="CHEBI:58359"/>
        <dbReference type="ChEBI" id="CHEBI:456215"/>
        <dbReference type="EC" id="6.3.5.4"/>
    </reaction>
</comment>
<accession>A0ABU1JMT2</accession>
<keyword evidence="5" id="KW-0067">ATP-binding</keyword>
<gene>
    <name evidence="9" type="ORF">E9232_002448</name>
</gene>
<protein>
    <recommendedName>
        <fullName evidence="3">asparagine synthase (glutamine-hydrolyzing)</fullName>
        <ecNumber evidence="3">6.3.5.4</ecNumber>
    </recommendedName>
</protein>
<evidence type="ECO:0000256" key="4">
    <source>
        <dbReference type="ARBA" id="ARBA00022741"/>
    </source>
</evidence>
<evidence type="ECO:0000256" key="6">
    <source>
        <dbReference type="ARBA" id="ARBA00022962"/>
    </source>
</evidence>
<dbReference type="PIRSF" id="PIRSF001589">
    <property type="entry name" value="Asn_synthetase_glu-h"/>
    <property type="match status" value="1"/>
</dbReference>
<dbReference type="Pfam" id="PF00733">
    <property type="entry name" value="Asn_synthase"/>
    <property type="match status" value="1"/>
</dbReference>
<keyword evidence="4" id="KW-0547">Nucleotide-binding</keyword>
<dbReference type="Gene3D" id="3.40.50.620">
    <property type="entry name" value="HUPs"/>
    <property type="match status" value="1"/>
</dbReference>
<dbReference type="EMBL" id="JAVDPW010000004">
    <property type="protein sequence ID" value="MDR6289927.1"/>
    <property type="molecule type" value="Genomic_DNA"/>
</dbReference>
<dbReference type="InterPro" id="IPR006426">
    <property type="entry name" value="Asn_synth_AEB"/>
</dbReference>
<evidence type="ECO:0000313" key="9">
    <source>
        <dbReference type="EMBL" id="MDR6289927.1"/>
    </source>
</evidence>
<dbReference type="SUPFAM" id="SSF56235">
    <property type="entry name" value="N-terminal nucleophile aminohydrolases (Ntn hydrolases)"/>
    <property type="match status" value="1"/>
</dbReference>
<feature type="domain" description="Glutamine amidotransferase type-2" evidence="8">
    <location>
        <begin position="1"/>
        <end position="191"/>
    </location>
</feature>
<keyword evidence="6" id="KW-0315">Glutamine amidotransferase</keyword>
<proteinExistence type="inferred from homology"/>
<evidence type="ECO:0000256" key="7">
    <source>
        <dbReference type="ARBA" id="ARBA00048741"/>
    </source>
</evidence>
<dbReference type="Pfam" id="PF13537">
    <property type="entry name" value="GATase_7"/>
    <property type="match status" value="1"/>
</dbReference>
<sequence>MLSRLERALDHRGPDSSGRFVGDGVALISTRLAIVDVAHGQQPFHGPADTVLVANGEIYNAPALRATVGVEHLATGSDCEPLVHLYAGRGPSFAEDLRGMYAIAVYDRPRRRLVLSRDPFGIKPLYYVESGGTFAFASEPQALFKAGLARPEVATPQRAELMQLKFTTGEDTIFPQVRRVLPGETLVVEDGRIVRRLHRAALPAAMAGWAGDPDCTLAALDRVLEDSVGVHLNSDVPCGLFLSGGVDSSLLLAYVRRMAGRRVQAITIGYDGADPADESREAIRVAALAGADCERVEMDAAAFWALAPAVAAALDDPTGDPAALPTYCMAQAAAKGGLKVMLCGEGADELFGGYVRYRRTRLPWRWVTRGARAEGIFHGLDGVSGLEGWRTALGAVERRETEAGRTLLQTLQAIDCDEALPNALLAKLDRCLMRHGVEGRTPFIDPVVADFAFSLPDSTKIGLKRGKLLLRRQLAAMLPDRVARARKKGFNTPVGRWMAGRRADLRALLPSQPGLAAFVSPDLVRHVCDTASERPQQAWSLLFYALWHSHHVMGLPPDGSVSDVLAQAARN</sequence>
<reference evidence="9 10" key="1">
    <citation type="submission" date="2023-07" db="EMBL/GenBank/DDBJ databases">
        <title>Sorghum-associated microbial communities from plants grown in Nebraska, USA.</title>
        <authorList>
            <person name="Schachtman D."/>
        </authorList>
    </citation>
    <scope>NUCLEOTIDE SEQUENCE [LARGE SCALE GENOMIC DNA]</scope>
    <source>
        <strain evidence="9 10">584</strain>
    </source>
</reference>
<evidence type="ECO:0000313" key="10">
    <source>
        <dbReference type="Proteomes" id="UP001262410"/>
    </source>
</evidence>
<dbReference type="InterPro" id="IPR029055">
    <property type="entry name" value="Ntn_hydrolases_N"/>
</dbReference>
<keyword evidence="10" id="KW-1185">Reference proteome</keyword>
<evidence type="ECO:0000256" key="5">
    <source>
        <dbReference type="ARBA" id="ARBA00022840"/>
    </source>
</evidence>
<organism evidence="9 10">
    <name type="scientific">Inquilinus ginsengisoli</name>
    <dbReference type="NCBI Taxonomy" id="363840"/>
    <lineage>
        <taxon>Bacteria</taxon>
        <taxon>Pseudomonadati</taxon>
        <taxon>Pseudomonadota</taxon>
        <taxon>Alphaproteobacteria</taxon>
        <taxon>Rhodospirillales</taxon>
        <taxon>Rhodospirillaceae</taxon>
        <taxon>Inquilinus</taxon>
    </lineage>
</organism>
<dbReference type="InterPro" id="IPR017932">
    <property type="entry name" value="GATase_2_dom"/>
</dbReference>
<dbReference type="InterPro" id="IPR014729">
    <property type="entry name" value="Rossmann-like_a/b/a_fold"/>
</dbReference>
<comment type="pathway">
    <text evidence="1">Amino-acid biosynthesis; L-asparagine biosynthesis; L-asparagine from L-aspartate (L-Gln route): step 1/1.</text>
</comment>
<dbReference type="PANTHER" id="PTHR43284">
    <property type="entry name" value="ASPARAGINE SYNTHETASE (GLUTAMINE-HYDROLYZING)"/>
    <property type="match status" value="1"/>
</dbReference>
<dbReference type="GO" id="GO:0004066">
    <property type="term" value="F:asparagine synthase (glutamine-hydrolyzing) activity"/>
    <property type="evidence" value="ECO:0007669"/>
    <property type="project" value="UniProtKB-EC"/>
</dbReference>
<dbReference type="InterPro" id="IPR033738">
    <property type="entry name" value="AsnB_N"/>
</dbReference>
<dbReference type="NCBIfam" id="TIGR01536">
    <property type="entry name" value="asn_synth_AEB"/>
    <property type="match status" value="1"/>
</dbReference>
<dbReference type="InterPro" id="IPR001962">
    <property type="entry name" value="Asn_synthase"/>
</dbReference>
<dbReference type="Gene3D" id="3.60.20.10">
    <property type="entry name" value="Glutamine Phosphoribosylpyrophosphate, subunit 1, domain 1"/>
    <property type="match status" value="1"/>
</dbReference>
<dbReference type="PROSITE" id="PS51278">
    <property type="entry name" value="GATASE_TYPE_2"/>
    <property type="match status" value="1"/>
</dbReference>
<dbReference type="CDD" id="cd01991">
    <property type="entry name" value="Asn_synthase_B_C"/>
    <property type="match status" value="1"/>
</dbReference>
<dbReference type="CDD" id="cd00712">
    <property type="entry name" value="AsnB"/>
    <property type="match status" value="1"/>
</dbReference>
<dbReference type="Proteomes" id="UP001262410">
    <property type="component" value="Unassembled WGS sequence"/>
</dbReference>
<evidence type="ECO:0000256" key="3">
    <source>
        <dbReference type="ARBA" id="ARBA00012737"/>
    </source>
</evidence>
<dbReference type="PANTHER" id="PTHR43284:SF1">
    <property type="entry name" value="ASPARAGINE SYNTHETASE"/>
    <property type="match status" value="1"/>
</dbReference>
<dbReference type="EC" id="6.3.5.4" evidence="3"/>
<name>A0ABU1JMT2_9PROT</name>
<evidence type="ECO:0000256" key="2">
    <source>
        <dbReference type="ARBA" id="ARBA00005752"/>
    </source>
</evidence>
<evidence type="ECO:0000259" key="8">
    <source>
        <dbReference type="PROSITE" id="PS51278"/>
    </source>
</evidence>
<comment type="caution">
    <text evidence="9">The sequence shown here is derived from an EMBL/GenBank/DDBJ whole genome shotgun (WGS) entry which is preliminary data.</text>
</comment>
<keyword evidence="9" id="KW-0436">Ligase</keyword>
<dbReference type="SUPFAM" id="SSF52402">
    <property type="entry name" value="Adenine nucleotide alpha hydrolases-like"/>
    <property type="match status" value="1"/>
</dbReference>
<comment type="similarity">
    <text evidence="2">Belongs to the asparagine synthetase family.</text>
</comment>